<evidence type="ECO:0000256" key="10">
    <source>
        <dbReference type="ARBA" id="ARBA00030803"/>
    </source>
</evidence>
<evidence type="ECO:0000256" key="2">
    <source>
        <dbReference type="ARBA" id="ARBA00004236"/>
    </source>
</evidence>
<keyword evidence="7" id="KW-0472">Membrane</keyword>
<reference evidence="13 14" key="1">
    <citation type="submission" date="2023-11" db="EMBL/GenBank/DDBJ databases">
        <title>Novel species in genus Nocardioides.</title>
        <authorList>
            <person name="Zhou H."/>
        </authorList>
    </citation>
    <scope>NUCLEOTIDE SEQUENCE [LARGE SCALE GENOMIC DNA]</scope>
    <source>
        <strain evidence="13 14">S-58</strain>
    </source>
</reference>
<keyword evidence="5" id="KW-1133">Transmembrane helix</keyword>
<sequence>MSHADLEELAGVALDHDDTSDEVRRHVASCPECRAVVASLAEARHLAGEGPLVAPPRHVRDRVLAHVRTPDAAADAPTSAPSPPIPLRRGSHRTTGTGQAPSGRRGVPVWAAGLAAALALVAGLGLGRVLGDGDAAPEAVDPPTQSATVVAAADLTALDSDAARGEASAVRSEDTVTLRVRARELGEEDGFHEVWLINVDGTRMVALGVLANGDAGEFQVPRGLIDDGYRIVDISIEPEDGDPTHSGVSLARGELA</sequence>
<comment type="subcellular location">
    <subcellularLocation>
        <location evidence="2">Cell membrane</location>
    </subcellularLocation>
    <subcellularLocation>
        <location evidence="1">Membrane</location>
        <topology evidence="1">Single-pass membrane protein</topology>
    </subcellularLocation>
</comment>
<dbReference type="Pfam" id="PF10099">
    <property type="entry name" value="RskA_C"/>
    <property type="match status" value="1"/>
</dbReference>
<feature type="domain" description="Anti-sigma K factor RskA C-terminal" evidence="12">
    <location>
        <begin position="114"/>
        <end position="247"/>
    </location>
</feature>
<evidence type="ECO:0000256" key="11">
    <source>
        <dbReference type="SAM" id="MobiDB-lite"/>
    </source>
</evidence>
<organism evidence="13 14">
    <name type="scientific">Nocardioides renjunii</name>
    <dbReference type="NCBI Taxonomy" id="3095075"/>
    <lineage>
        <taxon>Bacteria</taxon>
        <taxon>Bacillati</taxon>
        <taxon>Actinomycetota</taxon>
        <taxon>Actinomycetes</taxon>
        <taxon>Propionibacteriales</taxon>
        <taxon>Nocardioidaceae</taxon>
        <taxon>Nocardioides</taxon>
    </lineage>
</organism>
<evidence type="ECO:0000256" key="8">
    <source>
        <dbReference type="ARBA" id="ARBA00023163"/>
    </source>
</evidence>
<comment type="caution">
    <text evidence="13">The sequence shown here is derived from an EMBL/GenBank/DDBJ whole genome shotgun (WGS) entry which is preliminary data.</text>
</comment>
<keyword evidence="6" id="KW-0805">Transcription regulation</keyword>
<evidence type="ECO:0000256" key="6">
    <source>
        <dbReference type="ARBA" id="ARBA00023015"/>
    </source>
</evidence>
<dbReference type="InterPro" id="IPR041916">
    <property type="entry name" value="Anti_sigma_zinc_sf"/>
</dbReference>
<keyword evidence="3" id="KW-1003">Cell membrane</keyword>
<keyword evidence="14" id="KW-1185">Reference proteome</keyword>
<evidence type="ECO:0000256" key="5">
    <source>
        <dbReference type="ARBA" id="ARBA00022989"/>
    </source>
</evidence>
<feature type="compositionally biased region" description="Low complexity" evidence="11">
    <location>
        <begin position="70"/>
        <end position="79"/>
    </location>
</feature>
<protein>
    <recommendedName>
        <fullName evidence="10">Regulator of SigK</fullName>
    </recommendedName>
    <alternativeName>
        <fullName evidence="9">Sigma-K anti-sigma factor RskA</fullName>
    </alternativeName>
</protein>
<dbReference type="PANTHER" id="PTHR37461">
    <property type="entry name" value="ANTI-SIGMA-K FACTOR RSKA"/>
    <property type="match status" value="1"/>
</dbReference>
<keyword evidence="4" id="KW-0812">Transmembrane</keyword>
<evidence type="ECO:0000256" key="3">
    <source>
        <dbReference type="ARBA" id="ARBA00022475"/>
    </source>
</evidence>
<dbReference type="Gene3D" id="1.10.10.1320">
    <property type="entry name" value="Anti-sigma factor, zinc-finger domain"/>
    <property type="match status" value="1"/>
</dbReference>
<name>A0ABU5KE00_9ACTN</name>
<dbReference type="InterPro" id="IPR018764">
    <property type="entry name" value="RskA_C"/>
</dbReference>
<evidence type="ECO:0000256" key="9">
    <source>
        <dbReference type="ARBA" id="ARBA00029829"/>
    </source>
</evidence>
<gene>
    <name evidence="13" type="ORF">SFC79_14920</name>
</gene>
<dbReference type="RefSeq" id="WP_172269746.1">
    <property type="nucleotide sequence ID" value="NZ_JAXQPW010000006.1"/>
</dbReference>
<evidence type="ECO:0000259" key="12">
    <source>
        <dbReference type="Pfam" id="PF10099"/>
    </source>
</evidence>
<feature type="region of interest" description="Disordered" evidence="11">
    <location>
        <begin position="68"/>
        <end position="104"/>
    </location>
</feature>
<dbReference type="PANTHER" id="PTHR37461:SF1">
    <property type="entry name" value="ANTI-SIGMA-K FACTOR RSKA"/>
    <property type="match status" value="1"/>
</dbReference>
<keyword evidence="8" id="KW-0804">Transcription</keyword>
<feature type="region of interest" description="Disordered" evidence="11">
    <location>
        <begin position="236"/>
        <end position="256"/>
    </location>
</feature>
<dbReference type="EMBL" id="JAXQPW010000006">
    <property type="protein sequence ID" value="MDZ5663068.1"/>
    <property type="molecule type" value="Genomic_DNA"/>
</dbReference>
<dbReference type="Proteomes" id="UP001291999">
    <property type="component" value="Unassembled WGS sequence"/>
</dbReference>
<accession>A0ABU5KE00</accession>
<evidence type="ECO:0000256" key="1">
    <source>
        <dbReference type="ARBA" id="ARBA00004167"/>
    </source>
</evidence>
<evidence type="ECO:0000256" key="7">
    <source>
        <dbReference type="ARBA" id="ARBA00023136"/>
    </source>
</evidence>
<evidence type="ECO:0000313" key="13">
    <source>
        <dbReference type="EMBL" id="MDZ5663068.1"/>
    </source>
</evidence>
<proteinExistence type="predicted"/>
<evidence type="ECO:0000313" key="14">
    <source>
        <dbReference type="Proteomes" id="UP001291999"/>
    </source>
</evidence>
<evidence type="ECO:0000256" key="4">
    <source>
        <dbReference type="ARBA" id="ARBA00022692"/>
    </source>
</evidence>
<dbReference type="InterPro" id="IPR051474">
    <property type="entry name" value="Anti-sigma-K/W_factor"/>
</dbReference>